<keyword evidence="2" id="KW-0521">NADP</keyword>
<comment type="similarity">
    <text evidence="1">Belongs to the shaker potassium channel beta subunit family.</text>
</comment>
<dbReference type="AlphaFoldDB" id="A0A9W6XS11"/>
<dbReference type="InterPro" id="IPR005399">
    <property type="entry name" value="K_chnl_volt-dep_bsu_KCNAB-rel"/>
</dbReference>
<keyword evidence="3" id="KW-0560">Oxidoreductase</keyword>
<dbReference type="PANTHER" id="PTHR43150:SF2">
    <property type="entry name" value="HYPERKINETIC, ISOFORM M"/>
    <property type="match status" value="1"/>
</dbReference>
<evidence type="ECO:0000313" key="6">
    <source>
        <dbReference type="Proteomes" id="UP001165121"/>
    </source>
</evidence>
<name>A0A9W6XS11_9STRA</name>
<dbReference type="Gene3D" id="3.20.20.100">
    <property type="entry name" value="NADP-dependent oxidoreductase domain"/>
    <property type="match status" value="1"/>
</dbReference>
<accession>A0A9W6XS11</accession>
<dbReference type="PANTHER" id="PTHR43150">
    <property type="entry name" value="HYPERKINETIC, ISOFORM M"/>
    <property type="match status" value="1"/>
</dbReference>
<evidence type="ECO:0000256" key="2">
    <source>
        <dbReference type="ARBA" id="ARBA00022857"/>
    </source>
</evidence>
<gene>
    <name evidence="5" type="ORF">Pfra01_001519800</name>
</gene>
<keyword evidence="6" id="KW-1185">Reference proteome</keyword>
<dbReference type="Proteomes" id="UP001165121">
    <property type="component" value="Unassembled WGS sequence"/>
</dbReference>
<dbReference type="SUPFAM" id="SSF51430">
    <property type="entry name" value="NAD(P)-linked oxidoreductase"/>
    <property type="match status" value="1"/>
</dbReference>
<dbReference type="Pfam" id="PF00248">
    <property type="entry name" value="Aldo_ket_red"/>
    <property type="match status" value="1"/>
</dbReference>
<sequence length="339" mass="38173">MLTPAKMTYRFLGDSGLLVSCLGLGSWMFPDEKYTVDAWYEMMKTAFKYGMNFFDNAESYGNGLAETNMGGAIKKGIADGIWTREDLVITTKLFLGSKGYLLDYVDVIYCHRPEPYTPIEETVRAMNYVIEQGWAFYWGTSQWLASDILEACEVADRLGLIRPIVEQPQYNIFERNKVEYEFVDLYKKYKLGLTTWAPLAERVEIADKLKPIAAELDCTLPQLATAWCASNENVSTVMVGASRPEQLTENLKALDIIAKITPEVKAKIDAVFTFSPSVPELDVLAKIRGRHLQVKCCGIRAFIKDSCEHFVREVLNEAPIAILLQFYEVLCGNSSVAIA</sequence>
<dbReference type="GO" id="GO:0016491">
    <property type="term" value="F:oxidoreductase activity"/>
    <property type="evidence" value="ECO:0007669"/>
    <property type="project" value="UniProtKB-KW"/>
</dbReference>
<evidence type="ECO:0000256" key="3">
    <source>
        <dbReference type="ARBA" id="ARBA00023002"/>
    </source>
</evidence>
<evidence type="ECO:0000313" key="5">
    <source>
        <dbReference type="EMBL" id="GMF44091.1"/>
    </source>
</evidence>
<feature type="domain" description="NADP-dependent oxidoreductase" evidence="4">
    <location>
        <begin position="22"/>
        <end position="271"/>
    </location>
</feature>
<organism evidence="5 6">
    <name type="scientific">Phytophthora fragariaefolia</name>
    <dbReference type="NCBI Taxonomy" id="1490495"/>
    <lineage>
        <taxon>Eukaryota</taxon>
        <taxon>Sar</taxon>
        <taxon>Stramenopiles</taxon>
        <taxon>Oomycota</taxon>
        <taxon>Peronosporomycetes</taxon>
        <taxon>Peronosporales</taxon>
        <taxon>Peronosporaceae</taxon>
        <taxon>Phytophthora</taxon>
    </lineage>
</organism>
<dbReference type="EMBL" id="BSXT01001645">
    <property type="protein sequence ID" value="GMF44091.1"/>
    <property type="molecule type" value="Genomic_DNA"/>
</dbReference>
<protein>
    <submittedName>
        <fullName evidence="5">Unnamed protein product</fullName>
    </submittedName>
</protein>
<evidence type="ECO:0000256" key="1">
    <source>
        <dbReference type="ARBA" id="ARBA00006515"/>
    </source>
</evidence>
<dbReference type="InterPro" id="IPR023210">
    <property type="entry name" value="NADP_OxRdtase_dom"/>
</dbReference>
<proteinExistence type="inferred from homology"/>
<dbReference type="InterPro" id="IPR036812">
    <property type="entry name" value="NAD(P)_OxRdtase_dom_sf"/>
</dbReference>
<dbReference type="OrthoDB" id="2310150at2759"/>
<comment type="caution">
    <text evidence="5">The sequence shown here is derived from an EMBL/GenBank/DDBJ whole genome shotgun (WGS) entry which is preliminary data.</text>
</comment>
<reference evidence="5" key="1">
    <citation type="submission" date="2023-04" db="EMBL/GenBank/DDBJ databases">
        <title>Phytophthora fragariaefolia NBRC 109709.</title>
        <authorList>
            <person name="Ichikawa N."/>
            <person name="Sato H."/>
            <person name="Tonouchi N."/>
        </authorList>
    </citation>
    <scope>NUCLEOTIDE SEQUENCE</scope>
    <source>
        <strain evidence="5">NBRC 109709</strain>
    </source>
</reference>
<evidence type="ECO:0000259" key="4">
    <source>
        <dbReference type="Pfam" id="PF00248"/>
    </source>
</evidence>